<keyword evidence="1 9" id="KW-0963">Cytoplasm</keyword>
<evidence type="ECO:0000313" key="13">
    <source>
        <dbReference type="Proteomes" id="UP000242141"/>
    </source>
</evidence>
<comment type="catalytic activity">
    <reaction evidence="8 9">
        <text>tRNA(Val) + L-valine + ATP = L-valyl-tRNA(Val) + AMP + diphosphate</text>
        <dbReference type="Rhea" id="RHEA:10704"/>
        <dbReference type="Rhea" id="RHEA-COMP:9672"/>
        <dbReference type="Rhea" id="RHEA-COMP:9708"/>
        <dbReference type="ChEBI" id="CHEBI:30616"/>
        <dbReference type="ChEBI" id="CHEBI:33019"/>
        <dbReference type="ChEBI" id="CHEBI:57762"/>
        <dbReference type="ChEBI" id="CHEBI:78442"/>
        <dbReference type="ChEBI" id="CHEBI:78537"/>
        <dbReference type="ChEBI" id="CHEBI:456215"/>
        <dbReference type="EC" id="6.1.1.9"/>
    </reaction>
</comment>
<keyword evidence="5 9" id="KW-0648">Protein biosynthesis</keyword>
<evidence type="ECO:0000259" key="11">
    <source>
        <dbReference type="Pfam" id="PF08264"/>
    </source>
</evidence>
<proteinExistence type="inferred from homology"/>
<dbReference type="NCBIfam" id="NF004349">
    <property type="entry name" value="PRK05729.1"/>
    <property type="match status" value="1"/>
</dbReference>
<comment type="domain">
    <text evidence="9">The C-terminal coiled-coil domain is crucial for aminoacylation activity.</text>
</comment>
<feature type="short sequence motif" description="'HIGH' region" evidence="9">
    <location>
        <begin position="48"/>
        <end position="58"/>
    </location>
</feature>
<dbReference type="InterPro" id="IPR009008">
    <property type="entry name" value="Val/Leu/Ile-tRNA-synth_edit"/>
</dbReference>
<dbReference type="Pfam" id="PF00133">
    <property type="entry name" value="tRNA-synt_1"/>
    <property type="match status" value="2"/>
</dbReference>
<keyword evidence="2 9" id="KW-0436">Ligase</keyword>
<dbReference type="PRINTS" id="PR00986">
    <property type="entry name" value="TRNASYNTHVAL"/>
</dbReference>
<dbReference type="Gene3D" id="1.10.730.10">
    <property type="entry name" value="Isoleucyl-tRNA Synthetase, Domain 1"/>
    <property type="match status" value="1"/>
</dbReference>
<dbReference type="Pfam" id="PF08264">
    <property type="entry name" value="Anticodon_1"/>
    <property type="match status" value="1"/>
</dbReference>
<feature type="coiled-coil region" evidence="9">
    <location>
        <begin position="822"/>
        <end position="852"/>
    </location>
</feature>
<evidence type="ECO:0000256" key="2">
    <source>
        <dbReference type="ARBA" id="ARBA00022598"/>
    </source>
</evidence>
<keyword evidence="7 9" id="KW-0030">Aminoacyl-tRNA synthetase</keyword>
<evidence type="ECO:0000259" key="10">
    <source>
        <dbReference type="Pfam" id="PF00133"/>
    </source>
</evidence>
<feature type="domain" description="Aminoacyl-tRNA synthetase class Ia" evidence="10">
    <location>
        <begin position="20"/>
        <end position="426"/>
    </location>
</feature>
<organism evidence="12 13">
    <name type="scientific">Candidatus Hepatoplasma crinochetorum</name>
    <dbReference type="NCBI Taxonomy" id="295596"/>
    <lineage>
        <taxon>Bacteria</taxon>
        <taxon>Bacillati</taxon>
        <taxon>Mycoplasmatota</taxon>
        <taxon>Mollicutes</taxon>
        <taxon>Candidatus Hepatoplasmataceae</taxon>
        <taxon>Candidatus Hepatoplasma</taxon>
    </lineage>
</organism>
<dbReference type="InterPro" id="IPR014729">
    <property type="entry name" value="Rossmann-like_a/b/a_fold"/>
</dbReference>
<keyword evidence="4 9" id="KW-0067">ATP-binding</keyword>
<comment type="domain">
    <text evidence="9">ValRS has two distinct active sites: one for aminoacylation and one for editing. The misactivated threonine is translocated from the active site to the editing site.</text>
</comment>
<evidence type="ECO:0000256" key="4">
    <source>
        <dbReference type="ARBA" id="ARBA00022840"/>
    </source>
</evidence>
<dbReference type="SUPFAM" id="SSF50677">
    <property type="entry name" value="ValRS/IleRS/LeuRS editing domain"/>
    <property type="match status" value="1"/>
</dbReference>
<dbReference type="GO" id="GO:0005524">
    <property type="term" value="F:ATP binding"/>
    <property type="evidence" value="ECO:0007669"/>
    <property type="project" value="UniProtKB-UniRule"/>
</dbReference>
<comment type="subunit">
    <text evidence="9">Monomer.</text>
</comment>
<evidence type="ECO:0000256" key="1">
    <source>
        <dbReference type="ARBA" id="ARBA00022490"/>
    </source>
</evidence>
<name>A0A0G7ZM14_9MOLU</name>
<comment type="similarity">
    <text evidence="9">Belongs to the class-I aminoacyl-tRNA synthetase family. ValS type 1 subfamily.</text>
</comment>
<evidence type="ECO:0000256" key="6">
    <source>
        <dbReference type="ARBA" id="ARBA00023054"/>
    </source>
</evidence>
<feature type="domain" description="Methionyl/Valyl/Leucyl/Isoleucyl-tRNA synthetase anticodon-binding" evidence="11">
    <location>
        <begin position="604"/>
        <end position="743"/>
    </location>
</feature>
<dbReference type="InterPro" id="IPR010978">
    <property type="entry name" value="tRNA-bd_arm"/>
</dbReference>
<feature type="binding site" evidence="9">
    <location>
        <position position="523"/>
    </location>
    <ligand>
        <name>ATP</name>
        <dbReference type="ChEBI" id="CHEBI:30616"/>
    </ligand>
</feature>
<keyword evidence="13" id="KW-1185">Reference proteome</keyword>
<dbReference type="AlphaFoldDB" id="A0A0G7ZM14"/>
<dbReference type="GO" id="GO:0006438">
    <property type="term" value="P:valyl-tRNA aminoacylation"/>
    <property type="evidence" value="ECO:0007669"/>
    <property type="project" value="UniProtKB-UniRule"/>
</dbReference>
<evidence type="ECO:0000256" key="9">
    <source>
        <dbReference type="HAMAP-Rule" id="MF_02004"/>
    </source>
</evidence>
<evidence type="ECO:0000313" key="12">
    <source>
        <dbReference type="EMBL" id="CRX37215.1"/>
    </source>
</evidence>
<reference evidence="13" key="1">
    <citation type="submission" date="2015-05" db="EMBL/GenBank/DDBJ databases">
        <authorList>
            <person name="Collingro A."/>
        </authorList>
    </citation>
    <scope>NUCLEOTIDE SEQUENCE [LARGE SCALE GENOMIC DNA]</scope>
    <source>
        <strain evidence="13">Ps</strain>
    </source>
</reference>
<dbReference type="PANTHER" id="PTHR11946:SF93">
    <property type="entry name" value="VALINE--TRNA LIGASE, CHLOROPLASTIC_MITOCHONDRIAL 2"/>
    <property type="match status" value="1"/>
</dbReference>
<dbReference type="SUPFAM" id="SSF47323">
    <property type="entry name" value="Anticodon-binding domain of a subclass of class I aminoacyl-tRNA synthetases"/>
    <property type="match status" value="1"/>
</dbReference>
<dbReference type="InterPro" id="IPR013155">
    <property type="entry name" value="M/V/L/I-tRNA-synth_anticd-bd"/>
</dbReference>
<dbReference type="GO" id="GO:0002161">
    <property type="term" value="F:aminoacyl-tRNA deacylase activity"/>
    <property type="evidence" value="ECO:0007669"/>
    <property type="project" value="InterPro"/>
</dbReference>
<comment type="subcellular location">
    <subcellularLocation>
        <location evidence="9">Cytoplasm</location>
    </subcellularLocation>
</comment>
<evidence type="ECO:0000256" key="8">
    <source>
        <dbReference type="ARBA" id="ARBA00047552"/>
    </source>
</evidence>
<dbReference type="HAMAP" id="MF_02004">
    <property type="entry name" value="Val_tRNA_synth_type1"/>
    <property type="match status" value="1"/>
</dbReference>
<evidence type="ECO:0000256" key="7">
    <source>
        <dbReference type="ARBA" id="ARBA00023146"/>
    </source>
</evidence>
<dbReference type="Gene3D" id="3.40.50.620">
    <property type="entry name" value="HUPs"/>
    <property type="match status" value="2"/>
</dbReference>
<comment type="function">
    <text evidence="9">Catalyzes the attachment of valine to tRNA(Val). As ValRS can inadvertently accommodate and process structurally similar amino acids such as threonine, to avoid such errors, it has a 'posttransfer' editing activity that hydrolyzes mischarged Thr-tRNA(Val) in a tRNA-dependent manner.</text>
</comment>
<dbReference type="GO" id="GO:0004832">
    <property type="term" value="F:valine-tRNA ligase activity"/>
    <property type="evidence" value="ECO:0007669"/>
    <property type="project" value="UniProtKB-UniRule"/>
</dbReference>
<feature type="domain" description="Aminoacyl-tRNA synthetase class Ia" evidence="10">
    <location>
        <begin position="435"/>
        <end position="559"/>
    </location>
</feature>
<dbReference type="FunFam" id="3.40.50.620:FF:000020">
    <property type="entry name" value="Valine--tRNA ligase, mitochondrial"/>
    <property type="match status" value="1"/>
</dbReference>
<dbReference type="EMBL" id="CWGI01000001">
    <property type="protein sequence ID" value="CRX37215.1"/>
    <property type="molecule type" value="Genomic_DNA"/>
</dbReference>
<evidence type="ECO:0000256" key="5">
    <source>
        <dbReference type="ARBA" id="ARBA00022917"/>
    </source>
</evidence>
<dbReference type="PROSITE" id="PS00178">
    <property type="entry name" value="AA_TRNA_LIGASE_I"/>
    <property type="match status" value="1"/>
</dbReference>
<protein>
    <recommendedName>
        <fullName evidence="9">Valine--tRNA ligase</fullName>
        <ecNumber evidence="9">6.1.1.9</ecNumber>
    </recommendedName>
    <alternativeName>
        <fullName evidence="9">Valyl-tRNA synthetase</fullName>
        <shortName evidence="9">ValRS</shortName>
    </alternativeName>
</protein>
<dbReference type="GO" id="GO:0005829">
    <property type="term" value="C:cytosol"/>
    <property type="evidence" value="ECO:0007669"/>
    <property type="project" value="TreeGrafter"/>
</dbReference>
<dbReference type="PANTHER" id="PTHR11946">
    <property type="entry name" value="VALYL-TRNA SYNTHETASES"/>
    <property type="match status" value="1"/>
</dbReference>
<gene>
    <name evidence="9" type="primary">valS</name>
    <name evidence="12" type="ORF">HEPPS_04420</name>
</gene>
<dbReference type="NCBIfam" id="TIGR00422">
    <property type="entry name" value="valS"/>
    <property type="match status" value="1"/>
</dbReference>
<dbReference type="Proteomes" id="UP000242141">
    <property type="component" value="Unassembled WGS sequence"/>
</dbReference>
<keyword evidence="6 9" id="KW-0175">Coiled coil</keyword>
<dbReference type="SUPFAM" id="SSF52374">
    <property type="entry name" value="Nucleotidylyl transferase"/>
    <property type="match status" value="1"/>
</dbReference>
<keyword evidence="3 9" id="KW-0547">Nucleotide-binding</keyword>
<accession>A0A0G7ZM14</accession>
<sequence length="859" mass="102875">MEDKNNNNKNIYNPDQFEEKIYDFWKRNNFFNKKNQGNKSFSIILPPPNVTGDLHLGHAWDLYFPDLLIRYKKLKGYNAIWYPGTDHAGIATQAKIEKIIFEETGKNRFSIGKKEFLAKIWDWKKLYENNIFNQWYKIGVCLDFDKYKFTLDKKVNDLVNKTFINYYNEGLIYQDTKLINWDPKLQTAISNIEIEKRETKSKLYYIRYPFLNDKKNYLIIATTRPETILGDTAIFVNPKDQRYQKYIGKFLLNPLNDQKLKILTDDYIDISFGTGVMKATPAHDFNDYNLGKKYNLNFINILNKDGKMNQQCLKYANLDRYEARKIIIKDLKTKNLIEKIDHNYINNISYSQRSGTIIEPLISKQWFLKSSNLAKNTLKFNNDKIYFYPERFLKEYKKAINNMEDWCISRQLWWGHRIPVWYFEDKIRVQEISPGKNWKQDEDVLDTWFSSSLWPLVNKDQKIIDKSENKFYLSDTLFTGSDILFFWVVRMIFQSIQIEKKYPFKNVIIHGLIRDKNGKKMSKSLNNGINPIDTINKWGSDSLRFFLLANSTPGNDLNFNEEKINYSWDINNKLFNINNLLLKLSLKEKIYRTEIFNLKLNPLDNFLLYKLKKLLILIENNLEKYNLTIIFNNISSFLIDDFSSNYLELLREYKNTNKYQNALNIYLQILIILHPFIPFLTEKNYQSLKDKIEIKESILLESYLDLKDINYLKINFNIIKKVLAVLKVLRKINSNFEYKKNYKILILNNDLNNKEKIYIKEFFKSKYNFEFIEQIEKIKFNDIYISKSIGAIFYRFSDKNLKTIDYLKTKAQKYFKFEYDRADNLLNNNGFLKNANNQLIENERNKKEKYRKLLNLIKN</sequence>
<dbReference type="InterPro" id="IPR002303">
    <property type="entry name" value="Valyl-tRNA_ligase"/>
</dbReference>
<dbReference type="InterPro" id="IPR009080">
    <property type="entry name" value="tRNAsynth_Ia_anticodon-bd"/>
</dbReference>
<dbReference type="InterPro" id="IPR002300">
    <property type="entry name" value="aa-tRNA-synth_Ia"/>
</dbReference>
<dbReference type="InterPro" id="IPR001412">
    <property type="entry name" value="aa-tRNA-synth_I_CS"/>
</dbReference>
<evidence type="ECO:0000256" key="3">
    <source>
        <dbReference type="ARBA" id="ARBA00022741"/>
    </source>
</evidence>
<dbReference type="SUPFAM" id="SSF46589">
    <property type="entry name" value="tRNA-binding arm"/>
    <property type="match status" value="1"/>
</dbReference>
<feature type="short sequence motif" description="'KMSKS' region" evidence="9">
    <location>
        <begin position="520"/>
        <end position="524"/>
    </location>
</feature>
<dbReference type="EC" id="6.1.1.9" evidence="9"/>